<evidence type="ECO:0000259" key="2">
    <source>
        <dbReference type="Pfam" id="PF03781"/>
    </source>
</evidence>
<dbReference type="Pfam" id="PF03781">
    <property type="entry name" value="FGE-sulfatase"/>
    <property type="match status" value="1"/>
</dbReference>
<dbReference type="HOGENOM" id="CLU_1451774_0_0_0"/>
<dbReference type="Proteomes" id="UP000030661">
    <property type="component" value="Unassembled WGS sequence"/>
</dbReference>
<organism evidence="3">
    <name type="scientific">Vecturithrix granuli</name>
    <dbReference type="NCBI Taxonomy" id="1499967"/>
    <lineage>
        <taxon>Bacteria</taxon>
        <taxon>Candidatus Moduliflexota</taxon>
        <taxon>Candidatus Vecturitrichia</taxon>
        <taxon>Candidatus Vecturitrichales</taxon>
        <taxon>Candidatus Vecturitrichaceae</taxon>
        <taxon>Candidatus Vecturithrix</taxon>
    </lineage>
</organism>
<evidence type="ECO:0000313" key="3">
    <source>
        <dbReference type="EMBL" id="GAK61604.1"/>
    </source>
</evidence>
<protein>
    <recommendedName>
        <fullName evidence="2">Sulfatase-modifying factor enzyme-like domain-containing protein</fullName>
    </recommendedName>
</protein>
<evidence type="ECO:0000313" key="4">
    <source>
        <dbReference type="Proteomes" id="UP000030661"/>
    </source>
</evidence>
<keyword evidence="1" id="KW-0732">Signal</keyword>
<evidence type="ECO:0000256" key="1">
    <source>
        <dbReference type="SAM" id="SignalP"/>
    </source>
</evidence>
<dbReference type="SUPFAM" id="SSF56436">
    <property type="entry name" value="C-type lectin-like"/>
    <property type="match status" value="1"/>
</dbReference>
<dbReference type="PANTHER" id="PTHR23150:SF19">
    <property type="entry name" value="FORMYLGLYCINE-GENERATING ENZYME"/>
    <property type="match status" value="1"/>
</dbReference>
<feature type="domain" description="Sulfatase-modifying factor enzyme-like" evidence="2">
    <location>
        <begin position="53"/>
        <end position="185"/>
    </location>
</feature>
<feature type="chain" id="PRO_5001755647" description="Sulfatase-modifying factor enzyme-like domain-containing protein" evidence="1">
    <location>
        <begin position="28"/>
        <end position="186"/>
    </location>
</feature>
<feature type="signal peptide" evidence="1">
    <location>
        <begin position="1"/>
        <end position="27"/>
    </location>
</feature>
<dbReference type="STRING" id="1499967.U27_01505"/>
<dbReference type="Gene3D" id="3.90.1580.10">
    <property type="entry name" value="paralog of FGE (formylglycine-generating enzyme)"/>
    <property type="match status" value="1"/>
</dbReference>
<gene>
    <name evidence="3" type="ORF">U27_01505</name>
</gene>
<dbReference type="InterPro" id="IPR005532">
    <property type="entry name" value="SUMF_dom"/>
</dbReference>
<proteinExistence type="predicted"/>
<dbReference type="InterPro" id="IPR042095">
    <property type="entry name" value="SUMF_sf"/>
</dbReference>
<dbReference type="InterPro" id="IPR051043">
    <property type="entry name" value="Sulfatase_Mod_Factor_Kinase"/>
</dbReference>
<dbReference type="InterPro" id="IPR016187">
    <property type="entry name" value="CTDL_fold"/>
</dbReference>
<name>A0A081CAJ9_VECG1</name>
<sequence>MRVMKKFVRIALSLLLVVIVGSSGVPADPGSFENMVKIGNFYMDTYEFPNKIGEYPVTNVTWHEAKALCESVGKRLCTDAEWVMACRGPQGLRFPYGPVYDGTKCNSESRVDAPMRIGDAPKTCVSGYGVYDLNGNVWEWVGTTLEEGVMVRGGAWSSLSCAECALKLWIDAPYIKSDRGGFRCCK</sequence>
<dbReference type="GO" id="GO:0120147">
    <property type="term" value="F:formylglycine-generating oxidase activity"/>
    <property type="evidence" value="ECO:0007669"/>
    <property type="project" value="TreeGrafter"/>
</dbReference>
<keyword evidence="4" id="KW-1185">Reference proteome</keyword>
<dbReference type="PANTHER" id="PTHR23150">
    <property type="entry name" value="SULFATASE MODIFYING FACTOR 1, 2"/>
    <property type="match status" value="1"/>
</dbReference>
<dbReference type="AlphaFoldDB" id="A0A081CAJ9"/>
<accession>A0A081CAJ9</accession>
<dbReference type="EMBL" id="DF820480">
    <property type="protein sequence ID" value="GAK61604.1"/>
    <property type="molecule type" value="Genomic_DNA"/>
</dbReference>
<reference evidence="3" key="1">
    <citation type="journal article" date="2015" name="PeerJ">
        <title>First genomic representation of candidate bacterial phylum KSB3 points to enhanced environmental sensing as a trigger of wastewater bulking.</title>
        <authorList>
            <person name="Sekiguchi Y."/>
            <person name="Ohashi A."/>
            <person name="Parks D.H."/>
            <person name="Yamauchi T."/>
            <person name="Tyson G.W."/>
            <person name="Hugenholtz P."/>
        </authorList>
    </citation>
    <scope>NUCLEOTIDE SEQUENCE [LARGE SCALE GENOMIC DNA]</scope>
</reference>
<dbReference type="eggNOG" id="COG1262">
    <property type="taxonomic scope" value="Bacteria"/>
</dbReference>